<keyword evidence="3" id="KW-0963">Cytoplasm</keyword>
<dbReference type="Pfam" id="PF20611">
    <property type="entry name" value="DUF6801"/>
    <property type="match status" value="1"/>
</dbReference>
<comment type="subcellular location">
    <subcellularLocation>
        <location evidence="1">Cell projection</location>
        <location evidence="1">Cilium</location>
    </subcellularLocation>
    <subcellularLocation>
        <location evidence="2">Cytoplasm</location>
    </subcellularLocation>
</comment>
<evidence type="ECO:0000259" key="6">
    <source>
        <dbReference type="Pfam" id="PF15780"/>
    </source>
</evidence>
<evidence type="ECO:0000313" key="10">
    <source>
        <dbReference type="Proteomes" id="UP000298049"/>
    </source>
</evidence>
<proteinExistence type="predicted"/>
<dbReference type="KEGG" id="hmi:soil367_02140"/>
<evidence type="ECO:0000256" key="1">
    <source>
        <dbReference type="ARBA" id="ARBA00004138"/>
    </source>
</evidence>
<evidence type="ECO:0000256" key="3">
    <source>
        <dbReference type="ARBA" id="ARBA00022490"/>
    </source>
</evidence>
<evidence type="ECO:0000313" key="9">
    <source>
        <dbReference type="EMBL" id="QCF24848.1"/>
    </source>
</evidence>
<dbReference type="PANTHER" id="PTHR46348">
    <property type="entry name" value="DELETED IN LUNG AND ESOPHAGEAL CANCER PROTEIN 1"/>
    <property type="match status" value="1"/>
</dbReference>
<dbReference type="NCBIfam" id="NF012200">
    <property type="entry name" value="choice_anch_D"/>
    <property type="match status" value="3"/>
</dbReference>
<organism evidence="9 10">
    <name type="scientific">Hydrocarboniclastica marina</name>
    <dbReference type="NCBI Taxonomy" id="2259620"/>
    <lineage>
        <taxon>Bacteria</taxon>
        <taxon>Pseudomonadati</taxon>
        <taxon>Pseudomonadota</taxon>
        <taxon>Gammaproteobacteria</taxon>
        <taxon>Alteromonadales</taxon>
        <taxon>Alteromonadaceae</taxon>
        <taxon>Hydrocarboniclastica</taxon>
    </lineage>
</organism>
<dbReference type="InterPro" id="IPR053879">
    <property type="entry name" value="HYDIN_VesB_CFA65-like_Ig"/>
</dbReference>
<dbReference type="GO" id="GO:0005737">
    <property type="term" value="C:cytoplasm"/>
    <property type="evidence" value="ECO:0007669"/>
    <property type="project" value="UniProtKB-SubCell"/>
</dbReference>
<evidence type="ECO:0000259" key="7">
    <source>
        <dbReference type="Pfam" id="PF20611"/>
    </source>
</evidence>
<evidence type="ECO:0000259" key="8">
    <source>
        <dbReference type="Pfam" id="PF22544"/>
    </source>
</evidence>
<protein>
    <submittedName>
        <fullName evidence="9">Choice-of-anchor D domain</fullName>
    </submittedName>
</protein>
<feature type="domain" description="Abnormal spindle-like microcephaly-associated protein ASH" evidence="6">
    <location>
        <begin position="218"/>
        <end position="295"/>
    </location>
</feature>
<dbReference type="GO" id="GO:0015631">
    <property type="term" value="F:tubulin binding"/>
    <property type="evidence" value="ECO:0007669"/>
    <property type="project" value="TreeGrafter"/>
</dbReference>
<keyword evidence="5" id="KW-0966">Cell projection</keyword>
<dbReference type="Proteomes" id="UP000298049">
    <property type="component" value="Chromosome"/>
</dbReference>
<feature type="domain" description="DUF6801" evidence="7">
    <location>
        <begin position="46"/>
        <end position="201"/>
    </location>
</feature>
<dbReference type="PANTHER" id="PTHR46348:SF1">
    <property type="entry name" value="DELETED IN LUNG AND ESOPHAGEAL CANCER PROTEIN 1"/>
    <property type="match status" value="1"/>
</dbReference>
<dbReference type="Pfam" id="PF22544">
    <property type="entry name" value="HYDIN_VesB_CFA65-like_Ig"/>
    <property type="match status" value="1"/>
</dbReference>
<dbReference type="Gene3D" id="2.60.40.10">
    <property type="entry name" value="Immunoglobulins"/>
    <property type="match status" value="2"/>
</dbReference>
<keyword evidence="10" id="KW-1185">Reference proteome</keyword>
<dbReference type="InterPro" id="IPR031549">
    <property type="entry name" value="ASH"/>
</dbReference>
<name>A0A4P7XDB4_9ALTE</name>
<gene>
    <name evidence="9" type="ORF">soil367_02140</name>
</gene>
<dbReference type="EMBL" id="CP031093">
    <property type="protein sequence ID" value="QCF24848.1"/>
    <property type="molecule type" value="Genomic_DNA"/>
</dbReference>
<sequence>MERLLSRHPGWGMEVLLLVLCWMLSTWAVALESGQEVVLPPPGEQNYTCSVPLVGDQAASVELTFDELVPIDNGLSGQIAIGGVLTLSEDTRTVLQLVGADTLEGTASLSMLSIQGAIRTRLSVPLTLSRVTGVDEGAGPIITDLSGYLPELTVEHSGMPVELVFGDAMTLALTAKNDQGQLASEPLGEFVVPCIETVAPGEPTPPPPPAGAFRVEPRSLDFGSLAVGEQARASVVLTNTEQFATALPYINIPNGSPFIPVSHCPAQLQPGESCSLDVFFNPFQEQQREETLAFRSGTTDVKVQLAGQAMNRQESAYAYSRTDHYECSVFLFDTDVRMTASIAEPQGADAGNDGPLAFAGQVQLQGTFLGALGDVLDAASLQGSGQMQFETEVGAFATVFEIPPTPLFEGMPTLNITHSDSIAAEHFQQGLRLNRGTVRMDLSLLKADGTPAVPAYESFEVSCEASDYFFQDGPVRLKPQRMDFGYVLVGEQAVRTVVLESRFPDIDVLGITVSGPDEGKFSHVEQCDPTVSESRLCAIDVIYEPGVPGTDEAVLRVTVAPEDSSDPTAYEIPMTGIGVRSLAPELVTNPEVIDFGAVEPGASAEQRFTVSNSGDVATAIRDVALEGAGASSFQQSHRCFVLGAGEHCEVKVTVTATESGFEEAYVRIVPEHLDAKSIRVPLRAELQSEQCVPVGFGVTGSSDLNGPVELDGALYATRDCEQQRFSGLLELAPTRATVPVLGLIWSGWSGTAHLEFEAVGKATGALAEDGSLATAESRFHIRVPRITASVFGRNRVIGGGSRCRTVEPVTLSLSGTGQELTGQLAVGRFENCGLTTGLLNRYLSGSSGETRLTLSSAD</sequence>
<evidence type="ECO:0000256" key="4">
    <source>
        <dbReference type="ARBA" id="ARBA00023069"/>
    </source>
</evidence>
<evidence type="ECO:0000256" key="2">
    <source>
        <dbReference type="ARBA" id="ARBA00004496"/>
    </source>
</evidence>
<dbReference type="GO" id="GO:0008285">
    <property type="term" value="P:negative regulation of cell population proliferation"/>
    <property type="evidence" value="ECO:0007669"/>
    <property type="project" value="InterPro"/>
</dbReference>
<dbReference type="RefSeq" id="WP_136546467.1">
    <property type="nucleotide sequence ID" value="NZ_CP031093.1"/>
</dbReference>
<dbReference type="AlphaFoldDB" id="A0A4P7XDB4"/>
<dbReference type="OrthoDB" id="6056921at2"/>
<feature type="domain" description="HYDIN/VesB/CFA65-like Ig-like" evidence="8">
    <location>
        <begin position="585"/>
        <end position="661"/>
    </location>
</feature>
<reference evidence="9 10" key="1">
    <citation type="submission" date="2018-07" db="EMBL/GenBank/DDBJ databases">
        <title>Marsedoiliclastica nanhaica gen. nov. sp. nov., a novel marine hydrocarbonoclastic bacterium isolated from an in-situ enriched hydrocarbon-degrading consortium in deep-sea sediment.</title>
        <authorList>
            <person name="Dong C."/>
            <person name="Ma T."/>
            <person name="Liu R."/>
            <person name="Shao Z."/>
        </authorList>
    </citation>
    <scope>NUCLEOTIDE SEQUENCE [LARGE SCALE GENOMIC DNA]</scope>
    <source>
        <strain evidence="10">soil36-7</strain>
    </source>
</reference>
<accession>A0A4P7XDB4</accession>
<evidence type="ECO:0000256" key="5">
    <source>
        <dbReference type="ARBA" id="ARBA00023273"/>
    </source>
</evidence>
<dbReference type="InterPro" id="IPR033304">
    <property type="entry name" value="DLEC1"/>
</dbReference>
<dbReference type="InterPro" id="IPR046542">
    <property type="entry name" value="DUF6801"/>
</dbReference>
<dbReference type="InterPro" id="IPR013783">
    <property type="entry name" value="Ig-like_fold"/>
</dbReference>
<keyword evidence="4" id="KW-0969">Cilium</keyword>
<dbReference type="Pfam" id="PF15780">
    <property type="entry name" value="ASH"/>
    <property type="match status" value="1"/>
</dbReference>